<evidence type="ECO:0000313" key="9">
    <source>
        <dbReference type="Proteomes" id="UP000509545"/>
    </source>
</evidence>
<dbReference type="EMBL" id="CP048810">
    <property type="protein sequence ID" value="QKS80999.1"/>
    <property type="molecule type" value="Genomic_DNA"/>
</dbReference>
<evidence type="ECO:0000256" key="7">
    <source>
        <dbReference type="SAM" id="Phobius"/>
    </source>
</evidence>
<name>A0A6N1C779_9PSED</name>
<keyword evidence="6 7" id="KW-0472">Membrane</keyword>
<keyword evidence="3" id="KW-1003">Cell membrane</keyword>
<accession>A0A6N1C779</accession>
<organism evidence="8 9">
    <name type="scientific">Pseudomonas bijieensis</name>
    <dbReference type="NCBI Taxonomy" id="2681983"/>
    <lineage>
        <taxon>Bacteria</taxon>
        <taxon>Pseudomonadati</taxon>
        <taxon>Pseudomonadota</taxon>
        <taxon>Gammaproteobacteria</taxon>
        <taxon>Pseudomonadales</taxon>
        <taxon>Pseudomonadaceae</taxon>
        <taxon>Pseudomonas</taxon>
    </lineage>
</organism>
<evidence type="ECO:0000256" key="6">
    <source>
        <dbReference type="ARBA" id="ARBA00023136"/>
    </source>
</evidence>
<evidence type="ECO:0000256" key="3">
    <source>
        <dbReference type="ARBA" id="ARBA00022475"/>
    </source>
</evidence>
<dbReference type="InterPro" id="IPR032808">
    <property type="entry name" value="DoxX"/>
</dbReference>
<keyword evidence="9" id="KW-1185">Reference proteome</keyword>
<gene>
    <name evidence="8" type="ORF">GN234_03140</name>
</gene>
<comment type="subcellular location">
    <subcellularLocation>
        <location evidence="1">Cell membrane</location>
        <topology evidence="1">Multi-pass membrane protein</topology>
    </subcellularLocation>
</comment>
<dbReference type="PANTHER" id="PTHR33452:SF1">
    <property type="entry name" value="INNER MEMBRANE PROTEIN YPHA-RELATED"/>
    <property type="match status" value="1"/>
</dbReference>
<feature type="transmembrane region" description="Helical" evidence="7">
    <location>
        <begin position="135"/>
        <end position="152"/>
    </location>
</feature>
<dbReference type="Pfam" id="PF07681">
    <property type="entry name" value="DoxX"/>
    <property type="match status" value="1"/>
</dbReference>
<dbReference type="RefSeq" id="WP_163858663.1">
    <property type="nucleotide sequence ID" value="NZ_CP048810.1"/>
</dbReference>
<evidence type="ECO:0000256" key="1">
    <source>
        <dbReference type="ARBA" id="ARBA00004651"/>
    </source>
</evidence>
<keyword evidence="4 7" id="KW-0812">Transmembrane</keyword>
<reference evidence="8 9" key="1">
    <citation type="submission" date="2020-02" db="EMBL/GenBank/DDBJ databases">
        <authorList>
            <person name="Liang J."/>
        </authorList>
    </citation>
    <scope>NUCLEOTIDE SEQUENCE [LARGE SCALE GENOMIC DNA]</scope>
    <source>
        <strain evidence="8 9">L22-9</strain>
    </source>
</reference>
<comment type="similarity">
    <text evidence="2">Belongs to the DoxX family.</text>
</comment>
<dbReference type="KEGG" id="pbz:GN234_03140"/>
<protein>
    <submittedName>
        <fullName evidence="8">DoxX family protein</fullName>
    </submittedName>
</protein>
<dbReference type="Proteomes" id="UP000509545">
    <property type="component" value="Chromosome"/>
</dbReference>
<evidence type="ECO:0000256" key="2">
    <source>
        <dbReference type="ARBA" id="ARBA00006679"/>
    </source>
</evidence>
<dbReference type="AlphaFoldDB" id="A0A6N1C779"/>
<dbReference type="GO" id="GO:0005886">
    <property type="term" value="C:plasma membrane"/>
    <property type="evidence" value="ECO:0007669"/>
    <property type="project" value="UniProtKB-SubCell"/>
</dbReference>
<keyword evidence="5 7" id="KW-1133">Transmembrane helix</keyword>
<dbReference type="InterPro" id="IPR051907">
    <property type="entry name" value="DoxX-like_oxidoreductase"/>
</dbReference>
<dbReference type="PANTHER" id="PTHR33452">
    <property type="entry name" value="OXIDOREDUCTASE CATD-RELATED"/>
    <property type="match status" value="1"/>
</dbReference>
<evidence type="ECO:0000256" key="5">
    <source>
        <dbReference type="ARBA" id="ARBA00022989"/>
    </source>
</evidence>
<sequence length="164" mass="17820">MKSTSHSSDAQLQPKLLIPALGTFYQWGEPLAYALLRLCLGIVMLTHGLPKLLGTSHGSMADPMAGSIRLIESILHLPAPELFGLFVAWLEGLGGLLLALGLATRVLAVAMALQMAAIAYILGPTWPWIDRGIEYPVLMAFLFIYIAFRGAGRHSLDRLLGREL</sequence>
<feature type="transmembrane region" description="Helical" evidence="7">
    <location>
        <begin position="96"/>
        <end position="123"/>
    </location>
</feature>
<evidence type="ECO:0000256" key="4">
    <source>
        <dbReference type="ARBA" id="ARBA00022692"/>
    </source>
</evidence>
<evidence type="ECO:0000313" key="8">
    <source>
        <dbReference type="EMBL" id="QKS80999.1"/>
    </source>
</evidence>
<proteinExistence type="inferred from homology"/>